<sequence>MSDTVQAPESRSSSTGKSFGWLLAITGTVAWLASITLVLERLELYKDPDHVTSCDINPWVSCGAVMQEWQAALFGFPNPFIGVVGFAVVMTIGVSLVAGARFPRWYWVGTQIGVTLAFVFIVWLWSQAVYSIHILCLYCMVVWAMMIPIFVYTTARNMAAGLFGGPERVRRAARDWAWVVTTGLILLVAASVLISFSGVFFGS</sequence>
<keyword evidence="6" id="KW-0560">Oxidoreductase</keyword>
<keyword evidence="8" id="KW-1015">Disulfide bond</keyword>
<evidence type="ECO:0000256" key="9">
    <source>
        <dbReference type="ARBA" id="ARBA00023284"/>
    </source>
</evidence>
<keyword evidence="7 10" id="KW-0472">Membrane</keyword>
<evidence type="ECO:0000256" key="10">
    <source>
        <dbReference type="SAM" id="Phobius"/>
    </source>
</evidence>
<feature type="transmembrane region" description="Helical" evidence="10">
    <location>
        <begin position="79"/>
        <end position="98"/>
    </location>
</feature>
<dbReference type="InterPro" id="IPR012932">
    <property type="entry name" value="VKOR"/>
</dbReference>
<name>A0ABQ3GD65_9MICC</name>
<dbReference type="SMART" id="SM00756">
    <property type="entry name" value="VKc"/>
    <property type="match status" value="1"/>
</dbReference>
<keyword evidence="4" id="KW-0874">Quinone</keyword>
<feature type="transmembrane region" description="Helical" evidence="10">
    <location>
        <begin position="105"/>
        <end position="126"/>
    </location>
</feature>
<feature type="transmembrane region" description="Helical" evidence="10">
    <location>
        <begin position="21"/>
        <end position="39"/>
    </location>
</feature>
<organism evidence="12 13">
    <name type="scientific">Zhihengliuella salsuginis</name>
    <dbReference type="NCBI Taxonomy" id="578222"/>
    <lineage>
        <taxon>Bacteria</taxon>
        <taxon>Bacillati</taxon>
        <taxon>Actinomycetota</taxon>
        <taxon>Actinomycetes</taxon>
        <taxon>Micrococcales</taxon>
        <taxon>Micrococcaceae</taxon>
        <taxon>Zhihengliuella</taxon>
    </lineage>
</organism>
<evidence type="ECO:0000313" key="13">
    <source>
        <dbReference type="Proteomes" id="UP000642819"/>
    </source>
</evidence>
<keyword evidence="5 10" id="KW-1133">Transmembrane helix</keyword>
<evidence type="ECO:0000256" key="8">
    <source>
        <dbReference type="ARBA" id="ARBA00023157"/>
    </source>
</evidence>
<proteinExistence type="inferred from homology"/>
<dbReference type="CDD" id="cd12922">
    <property type="entry name" value="VKOR_5"/>
    <property type="match status" value="1"/>
</dbReference>
<reference evidence="13" key="1">
    <citation type="journal article" date="2019" name="Int. J. Syst. Evol. Microbiol.">
        <title>The Global Catalogue of Microorganisms (GCM) 10K type strain sequencing project: providing services to taxonomists for standard genome sequencing and annotation.</title>
        <authorList>
            <consortium name="The Broad Institute Genomics Platform"/>
            <consortium name="The Broad Institute Genome Sequencing Center for Infectious Disease"/>
            <person name="Wu L."/>
            <person name="Ma J."/>
        </authorList>
    </citation>
    <scope>NUCLEOTIDE SEQUENCE [LARGE SCALE GENOMIC DNA]</scope>
    <source>
        <strain evidence="13">KCTC 19466</strain>
    </source>
</reference>
<evidence type="ECO:0000256" key="1">
    <source>
        <dbReference type="ARBA" id="ARBA00004141"/>
    </source>
</evidence>
<dbReference type="Gene3D" id="1.20.1440.130">
    <property type="entry name" value="VKOR domain"/>
    <property type="match status" value="1"/>
</dbReference>
<evidence type="ECO:0000256" key="3">
    <source>
        <dbReference type="ARBA" id="ARBA00022692"/>
    </source>
</evidence>
<accession>A0ABQ3GD65</accession>
<gene>
    <name evidence="12" type="ORF">GCM10008096_06540</name>
</gene>
<evidence type="ECO:0000313" key="12">
    <source>
        <dbReference type="EMBL" id="GHD01903.1"/>
    </source>
</evidence>
<evidence type="ECO:0000259" key="11">
    <source>
        <dbReference type="SMART" id="SM00756"/>
    </source>
</evidence>
<comment type="caution">
    <text evidence="12">The sequence shown here is derived from an EMBL/GenBank/DDBJ whole genome shotgun (WGS) entry which is preliminary data.</text>
</comment>
<feature type="domain" description="Vitamin K epoxide reductase" evidence="11">
    <location>
        <begin position="16"/>
        <end position="157"/>
    </location>
</feature>
<protein>
    <submittedName>
        <fullName evidence="12">Membrane protein</fullName>
    </submittedName>
</protein>
<dbReference type="Proteomes" id="UP000642819">
    <property type="component" value="Unassembled WGS sequence"/>
</dbReference>
<evidence type="ECO:0000256" key="4">
    <source>
        <dbReference type="ARBA" id="ARBA00022719"/>
    </source>
</evidence>
<feature type="transmembrane region" description="Helical" evidence="10">
    <location>
        <begin position="176"/>
        <end position="201"/>
    </location>
</feature>
<keyword evidence="13" id="KW-1185">Reference proteome</keyword>
<evidence type="ECO:0000256" key="7">
    <source>
        <dbReference type="ARBA" id="ARBA00023136"/>
    </source>
</evidence>
<evidence type="ECO:0000256" key="6">
    <source>
        <dbReference type="ARBA" id="ARBA00023002"/>
    </source>
</evidence>
<evidence type="ECO:0000256" key="5">
    <source>
        <dbReference type="ARBA" id="ARBA00022989"/>
    </source>
</evidence>
<comment type="similarity">
    <text evidence="2">Belongs to the VKOR family.</text>
</comment>
<dbReference type="InterPro" id="IPR038354">
    <property type="entry name" value="VKOR_sf"/>
</dbReference>
<evidence type="ECO:0000256" key="2">
    <source>
        <dbReference type="ARBA" id="ARBA00006214"/>
    </source>
</evidence>
<keyword evidence="9" id="KW-0676">Redox-active center</keyword>
<dbReference type="RefSeq" id="WP_189348692.1">
    <property type="nucleotide sequence ID" value="NZ_BMXK01000002.1"/>
</dbReference>
<feature type="transmembrane region" description="Helical" evidence="10">
    <location>
        <begin position="132"/>
        <end position="155"/>
    </location>
</feature>
<dbReference type="Pfam" id="PF07884">
    <property type="entry name" value="VKOR"/>
    <property type="match status" value="1"/>
</dbReference>
<keyword evidence="3 10" id="KW-0812">Transmembrane</keyword>
<comment type="subcellular location">
    <subcellularLocation>
        <location evidence="1">Membrane</location>
        <topology evidence="1">Multi-pass membrane protein</topology>
    </subcellularLocation>
</comment>
<dbReference type="EMBL" id="BMXK01000002">
    <property type="protein sequence ID" value="GHD01903.1"/>
    <property type="molecule type" value="Genomic_DNA"/>
</dbReference>
<dbReference type="InterPro" id="IPR041714">
    <property type="entry name" value="VKOR_Actinobacteria"/>
</dbReference>